<dbReference type="GO" id="GO:0080120">
    <property type="term" value="P:CAAX-box protein maturation"/>
    <property type="evidence" value="ECO:0007669"/>
    <property type="project" value="UniProtKB-ARBA"/>
</dbReference>
<dbReference type="STRING" id="1764295.A0A5B8MDA6"/>
<dbReference type="EMBL" id="CP031034">
    <property type="protein sequence ID" value="QDZ18393.1"/>
    <property type="molecule type" value="Genomic_DNA"/>
</dbReference>
<dbReference type="GO" id="GO:0006508">
    <property type="term" value="P:proteolysis"/>
    <property type="evidence" value="ECO:0007669"/>
    <property type="project" value="UniProtKB-KW"/>
</dbReference>
<feature type="domain" description="CAAX prenyl protease 2/Lysostaphin resistance protein A-like" evidence="3">
    <location>
        <begin position="256"/>
        <end position="341"/>
    </location>
</feature>
<dbReference type="AlphaFoldDB" id="A0A5B8MDA6"/>
<feature type="transmembrane region" description="Helical" evidence="2">
    <location>
        <begin position="157"/>
        <end position="178"/>
    </location>
</feature>
<sequence>MDAAASSLGAKPGRGGPPWRALRGRRRGPREGLVESRRRDGPRRSFAPSASGRKPAARRTRLHRQRTAVASARGDVDATGRGVSAARGGQDSVYERVVGQGKAERETPWDVKVIVQVITFWLVGFCLVGGVCIPLVTQWFGFQDQASLGLPPEQWKQAFFTVTVDIMEMCVGLGVLKACIGSYRPLEKGFFPFRLRGRWPLAVLLGCAMFPFVQYVANLSEGVRLSSSPLTTQSPLEWLPKEIMQLAPIELVAQSVYIFWTTCMSPIWEEILFRGFLVPSFARYLPNVVSIALSATIFALLHFSANRILPLTLLGILLGFVFTRTNNLMAPIALHSLWNVFAFVSAFTFPVVSML</sequence>
<dbReference type="OrthoDB" id="361580at2759"/>
<evidence type="ECO:0000313" key="5">
    <source>
        <dbReference type="Proteomes" id="UP000316726"/>
    </source>
</evidence>
<feature type="transmembrane region" description="Helical" evidence="2">
    <location>
        <begin position="284"/>
        <end position="301"/>
    </location>
</feature>
<keyword evidence="2" id="KW-1133">Transmembrane helix</keyword>
<keyword evidence="4" id="KW-0378">Hydrolase</keyword>
<reference evidence="4 5" key="1">
    <citation type="submission" date="2018-07" db="EMBL/GenBank/DDBJ databases">
        <title>The complete nuclear genome of the prasinophyte Chloropicon primus (CCMP1205).</title>
        <authorList>
            <person name="Pombert J.-F."/>
            <person name="Otis C."/>
            <person name="Turmel M."/>
            <person name="Lemieux C."/>
        </authorList>
    </citation>
    <scope>NUCLEOTIDE SEQUENCE [LARGE SCALE GENOMIC DNA]</scope>
    <source>
        <strain evidence="4 5">CCMP1205</strain>
    </source>
</reference>
<dbReference type="PANTHER" id="PTHR43592">
    <property type="entry name" value="CAAX AMINO TERMINAL PROTEASE"/>
    <property type="match status" value="1"/>
</dbReference>
<feature type="compositionally biased region" description="Basic and acidic residues" evidence="1">
    <location>
        <begin position="29"/>
        <end position="43"/>
    </location>
</feature>
<dbReference type="Proteomes" id="UP000316726">
    <property type="component" value="Chromosome 1"/>
</dbReference>
<feature type="transmembrane region" description="Helical" evidence="2">
    <location>
        <begin position="113"/>
        <end position="137"/>
    </location>
</feature>
<feature type="transmembrane region" description="Helical" evidence="2">
    <location>
        <begin position="308"/>
        <end position="326"/>
    </location>
</feature>
<evidence type="ECO:0000256" key="2">
    <source>
        <dbReference type="SAM" id="Phobius"/>
    </source>
</evidence>
<dbReference type="GO" id="GO:0004175">
    <property type="term" value="F:endopeptidase activity"/>
    <property type="evidence" value="ECO:0007669"/>
    <property type="project" value="UniProtKB-ARBA"/>
</dbReference>
<evidence type="ECO:0000256" key="1">
    <source>
        <dbReference type="SAM" id="MobiDB-lite"/>
    </source>
</evidence>
<feature type="region of interest" description="Disordered" evidence="1">
    <location>
        <begin position="1"/>
        <end position="87"/>
    </location>
</feature>
<protein>
    <submittedName>
        <fullName evidence="4">Metal-dependent CAAX amino terminal protease</fullName>
    </submittedName>
</protein>
<accession>A0A5B8MDA6</accession>
<gene>
    <name evidence="4" type="ORF">A3770_01p09110</name>
</gene>
<dbReference type="PANTHER" id="PTHR43592:SF24">
    <property type="entry name" value="CAAX AMINO TERMINAL PROTEASE FAMILY PROTEIN"/>
    <property type="match status" value="1"/>
</dbReference>
<keyword evidence="2" id="KW-0812">Transmembrane</keyword>
<keyword evidence="2" id="KW-0472">Membrane</keyword>
<dbReference type="InterPro" id="IPR003675">
    <property type="entry name" value="Rce1/LyrA-like_dom"/>
</dbReference>
<feature type="transmembrane region" description="Helical" evidence="2">
    <location>
        <begin position="332"/>
        <end position="352"/>
    </location>
</feature>
<name>A0A5B8MDA6_9CHLO</name>
<keyword evidence="5" id="KW-1185">Reference proteome</keyword>
<evidence type="ECO:0000313" key="4">
    <source>
        <dbReference type="EMBL" id="QDZ18393.1"/>
    </source>
</evidence>
<organism evidence="4 5">
    <name type="scientific">Chloropicon primus</name>
    <dbReference type="NCBI Taxonomy" id="1764295"/>
    <lineage>
        <taxon>Eukaryota</taxon>
        <taxon>Viridiplantae</taxon>
        <taxon>Chlorophyta</taxon>
        <taxon>Chloropicophyceae</taxon>
        <taxon>Chloropicales</taxon>
        <taxon>Chloropicaceae</taxon>
        <taxon>Chloropicon</taxon>
    </lineage>
</organism>
<dbReference type="Pfam" id="PF02517">
    <property type="entry name" value="Rce1-like"/>
    <property type="match status" value="1"/>
</dbReference>
<proteinExistence type="predicted"/>
<evidence type="ECO:0000259" key="3">
    <source>
        <dbReference type="Pfam" id="PF02517"/>
    </source>
</evidence>
<keyword evidence="4" id="KW-0645">Protease</keyword>
<feature type="compositionally biased region" description="Basic residues" evidence="1">
    <location>
        <begin position="55"/>
        <end position="66"/>
    </location>
</feature>
<feature type="transmembrane region" description="Helical" evidence="2">
    <location>
        <begin position="199"/>
        <end position="217"/>
    </location>
</feature>